<evidence type="ECO:0000256" key="8">
    <source>
        <dbReference type="ARBA" id="ARBA00022694"/>
    </source>
</evidence>
<evidence type="ECO:0000256" key="6">
    <source>
        <dbReference type="ARBA" id="ARBA00022679"/>
    </source>
</evidence>
<evidence type="ECO:0000256" key="2">
    <source>
        <dbReference type="ARBA" id="ARBA00011245"/>
    </source>
</evidence>
<evidence type="ECO:0000313" key="17">
    <source>
        <dbReference type="EMBL" id="HIQ32407.1"/>
    </source>
</evidence>
<name>A0A833ED86_9EURY</name>
<dbReference type="PANTHER" id="PTHR14911">
    <property type="entry name" value="THUMP DOMAIN-CONTAINING"/>
    <property type="match status" value="1"/>
</dbReference>
<protein>
    <recommendedName>
        <fullName evidence="13">tRNA (guanine(10)-N(2))-dimethyltransferase</fullName>
        <ecNumber evidence="13">2.1.1.213</ecNumber>
    </recommendedName>
    <alternativeName>
        <fullName evidence="14">tRNA:G10 dimethyltransferase</fullName>
    </alternativeName>
</protein>
<dbReference type="Gene3D" id="3.40.50.150">
    <property type="entry name" value="Vaccinia Virus protein VP39"/>
    <property type="match status" value="1"/>
</dbReference>
<dbReference type="InterPro" id="IPR004114">
    <property type="entry name" value="THUMP_dom"/>
</dbReference>
<evidence type="ECO:0000259" key="16">
    <source>
        <dbReference type="PROSITE" id="PS51165"/>
    </source>
</evidence>
<dbReference type="FunFam" id="3.40.50.150:FF:000251">
    <property type="entry name" value="Putative RNA methylase"/>
    <property type="match status" value="1"/>
</dbReference>
<evidence type="ECO:0000256" key="11">
    <source>
        <dbReference type="ARBA" id="ARBA00054380"/>
    </source>
</evidence>
<dbReference type="SUPFAM" id="SSF143437">
    <property type="entry name" value="THUMP domain-like"/>
    <property type="match status" value="1"/>
</dbReference>
<evidence type="ECO:0000313" key="18">
    <source>
        <dbReference type="Proteomes" id="UP000623215"/>
    </source>
</evidence>
<comment type="catalytic activity">
    <reaction evidence="10">
        <text>guanosine(10) in tRNA + 2 S-adenosyl-L-methionine = N(2)-dimethylguanosine(10) in tRNA + 2 S-adenosyl-L-homocysteine + 2 H(+)</text>
        <dbReference type="Rhea" id="RHEA:43124"/>
        <dbReference type="Rhea" id="RHEA-COMP:10355"/>
        <dbReference type="Rhea" id="RHEA-COMP:10358"/>
        <dbReference type="ChEBI" id="CHEBI:15378"/>
        <dbReference type="ChEBI" id="CHEBI:57856"/>
        <dbReference type="ChEBI" id="CHEBI:59789"/>
        <dbReference type="ChEBI" id="CHEBI:74269"/>
        <dbReference type="ChEBI" id="CHEBI:74513"/>
        <dbReference type="EC" id="2.1.1.213"/>
    </reaction>
</comment>
<evidence type="ECO:0000256" key="14">
    <source>
        <dbReference type="ARBA" id="ARBA00082665"/>
    </source>
</evidence>
<keyword evidence="3" id="KW-0963">Cytoplasm</keyword>
<keyword evidence="9 15" id="KW-0694">RNA-binding</keyword>
<dbReference type="PANTHER" id="PTHR14911:SF13">
    <property type="entry name" value="TRNA (GUANINE(6)-N2)-METHYLTRANSFERASE THUMP3"/>
    <property type="match status" value="1"/>
</dbReference>
<dbReference type="GO" id="GO:0030488">
    <property type="term" value="P:tRNA methylation"/>
    <property type="evidence" value="ECO:0007669"/>
    <property type="project" value="TreeGrafter"/>
</dbReference>
<comment type="similarity">
    <text evidence="12">Belongs to the methyltransferase superfamily. Trm-G10 family.</text>
</comment>
<evidence type="ECO:0000256" key="5">
    <source>
        <dbReference type="ARBA" id="ARBA00022603"/>
    </source>
</evidence>
<dbReference type="Pfam" id="PF01170">
    <property type="entry name" value="UPF0020"/>
    <property type="match status" value="1"/>
</dbReference>
<keyword evidence="8" id="KW-0819">tRNA processing</keyword>
<dbReference type="Pfam" id="PF02926">
    <property type="entry name" value="THUMP"/>
    <property type="match status" value="1"/>
</dbReference>
<keyword evidence="7" id="KW-0949">S-adenosyl-L-methionine</keyword>
<proteinExistence type="inferred from homology"/>
<feature type="domain" description="THUMP" evidence="16">
    <location>
        <begin position="51"/>
        <end position="169"/>
    </location>
</feature>
<evidence type="ECO:0000256" key="3">
    <source>
        <dbReference type="ARBA" id="ARBA00022490"/>
    </source>
</evidence>
<comment type="subunit">
    <text evidence="2">Monomer.</text>
</comment>
<keyword evidence="4" id="KW-0820">tRNA-binding</keyword>
<dbReference type="InterPro" id="IPR002052">
    <property type="entry name" value="DNA_methylase_N6_adenine_CS"/>
</dbReference>
<evidence type="ECO:0000256" key="13">
    <source>
        <dbReference type="ARBA" id="ARBA00066936"/>
    </source>
</evidence>
<dbReference type="AlphaFoldDB" id="A0A833ED86"/>
<dbReference type="GO" id="GO:0160101">
    <property type="term" value="F:tRNA (guanine(10)-N2)-dimethyltransferase activity"/>
    <property type="evidence" value="ECO:0007669"/>
    <property type="project" value="UniProtKB-EC"/>
</dbReference>
<keyword evidence="6 17" id="KW-0808">Transferase</keyword>
<reference evidence="17" key="1">
    <citation type="journal article" date="2020" name="ISME J.">
        <title>Gammaproteobacteria mediating utilization of methyl-, sulfur- and petroleum organic compounds in deep ocean hydrothermal plumes.</title>
        <authorList>
            <person name="Zhou Z."/>
            <person name="Liu Y."/>
            <person name="Pan J."/>
            <person name="Cron B.R."/>
            <person name="Toner B.M."/>
            <person name="Anantharaman K."/>
            <person name="Breier J.A."/>
            <person name="Dick G.J."/>
            <person name="Li M."/>
        </authorList>
    </citation>
    <scope>NUCLEOTIDE SEQUENCE</scope>
    <source>
        <strain evidence="17">SZUA-1534</strain>
    </source>
</reference>
<evidence type="ECO:0000256" key="15">
    <source>
        <dbReference type="PROSITE-ProRule" id="PRU00529"/>
    </source>
</evidence>
<evidence type="ECO:0000256" key="7">
    <source>
        <dbReference type="ARBA" id="ARBA00022691"/>
    </source>
</evidence>
<dbReference type="SUPFAM" id="SSF53335">
    <property type="entry name" value="S-adenosyl-L-methionine-dependent methyltransferases"/>
    <property type="match status" value="1"/>
</dbReference>
<dbReference type="PROSITE" id="PS00092">
    <property type="entry name" value="N6_MTASE"/>
    <property type="match status" value="1"/>
</dbReference>
<evidence type="ECO:0000256" key="9">
    <source>
        <dbReference type="ARBA" id="ARBA00022884"/>
    </source>
</evidence>
<dbReference type="PROSITE" id="PS51165">
    <property type="entry name" value="THUMP"/>
    <property type="match status" value="1"/>
</dbReference>
<comment type="function">
    <text evidence="11">Catalyzes the adenosylmethionine-dependent methylation of the exocyclic amino group (N(2)) of guanosine at position 10 of various tRNAs. Acts via a two-step process that leads to the formation of either N(2)-monomethyl (m(2)G) or N(2)-dimethylguanosine (m(2)(2)G).</text>
</comment>
<dbReference type="InterPro" id="IPR000241">
    <property type="entry name" value="RlmKL-like_Mtase"/>
</dbReference>
<evidence type="ECO:0000256" key="12">
    <source>
        <dbReference type="ARBA" id="ARBA00061338"/>
    </source>
</evidence>
<sequence>MEAGFLLLKEHETLPLSELRALLEVYPVGDKLEILNNYGVVSSSLDRSTLVDYIDRIIWRGAYIEEGHLIVTKVEYSGSLREGLETLLQRLRELPSEEILSTLQMDPSRDTFAVRAVKIGEGDVSSPTVERVVGGVLKEKTGAGVNLEKPSKVIKVVILQNRIYLGLLVRRRDRKYFYNNRPHLRAYFHPGSILPKLARGMINLARLREGDILLDPFCGVGGFLIEGGMIGCRLIGCDIDERMIRGTLLNLKHYNLEDRIVEIKRMDAKDIVDYLRSRGVESVDAIVTDPPYGILTSVKGDIPGILKKLGDILKEGGYMVFAFPREVKLDLELVEIHKLYVHGGLTRHIHVYRKT</sequence>
<keyword evidence="5 17" id="KW-0489">Methyltransferase</keyword>
<dbReference type="EMBL" id="DQVW01000051">
    <property type="protein sequence ID" value="HIQ32407.1"/>
    <property type="molecule type" value="Genomic_DNA"/>
</dbReference>
<evidence type="ECO:0000256" key="1">
    <source>
        <dbReference type="ARBA" id="ARBA00004496"/>
    </source>
</evidence>
<accession>A0A833ED86</accession>
<dbReference type="GO" id="GO:0000049">
    <property type="term" value="F:tRNA binding"/>
    <property type="evidence" value="ECO:0007669"/>
    <property type="project" value="UniProtKB-KW"/>
</dbReference>
<dbReference type="Gene3D" id="3.30.2130.30">
    <property type="match status" value="1"/>
</dbReference>
<dbReference type="Proteomes" id="UP000623215">
    <property type="component" value="Unassembled WGS sequence"/>
</dbReference>
<comment type="subcellular location">
    <subcellularLocation>
        <location evidence="1">Cytoplasm</location>
    </subcellularLocation>
</comment>
<dbReference type="EC" id="2.1.1.213" evidence="13"/>
<evidence type="ECO:0000256" key="10">
    <source>
        <dbReference type="ARBA" id="ARBA00051883"/>
    </source>
</evidence>
<dbReference type="SMART" id="SM00981">
    <property type="entry name" value="THUMP"/>
    <property type="match status" value="1"/>
</dbReference>
<dbReference type="CDD" id="cd02440">
    <property type="entry name" value="AdoMet_MTases"/>
    <property type="match status" value="1"/>
</dbReference>
<organism evidence="17 18">
    <name type="scientific">Methanothermococcus okinawensis</name>
    <dbReference type="NCBI Taxonomy" id="155863"/>
    <lineage>
        <taxon>Archaea</taxon>
        <taxon>Methanobacteriati</taxon>
        <taxon>Methanobacteriota</taxon>
        <taxon>Methanomada group</taxon>
        <taxon>Methanococci</taxon>
        <taxon>Methanococcales</taxon>
        <taxon>Methanococcaceae</taxon>
        <taxon>Methanothermococcus</taxon>
    </lineage>
</organism>
<gene>
    <name evidence="17" type="ORF">EYH55_02880</name>
</gene>
<comment type="caution">
    <text evidence="17">The sequence shown here is derived from an EMBL/GenBank/DDBJ whole genome shotgun (WGS) entry which is preliminary data.</text>
</comment>
<dbReference type="InterPro" id="IPR029063">
    <property type="entry name" value="SAM-dependent_MTases_sf"/>
</dbReference>
<dbReference type="GO" id="GO:0005737">
    <property type="term" value="C:cytoplasm"/>
    <property type="evidence" value="ECO:0007669"/>
    <property type="project" value="UniProtKB-SubCell"/>
</dbReference>
<evidence type="ECO:0000256" key="4">
    <source>
        <dbReference type="ARBA" id="ARBA00022555"/>
    </source>
</evidence>